<organism evidence="3 4">
    <name type="scientific">candidate division WWE3 bacterium RIFCSPHIGHO2_02_FULL_38_14</name>
    <dbReference type="NCBI Taxonomy" id="1802620"/>
    <lineage>
        <taxon>Bacteria</taxon>
        <taxon>Katanobacteria</taxon>
    </lineage>
</organism>
<keyword evidence="2" id="KW-0472">Membrane</keyword>
<evidence type="ECO:0000313" key="4">
    <source>
        <dbReference type="Proteomes" id="UP000178127"/>
    </source>
</evidence>
<feature type="transmembrane region" description="Helical" evidence="2">
    <location>
        <begin position="21"/>
        <end position="44"/>
    </location>
</feature>
<evidence type="ECO:0000313" key="3">
    <source>
        <dbReference type="EMBL" id="OGC52775.1"/>
    </source>
</evidence>
<feature type="coiled-coil region" evidence="1">
    <location>
        <begin position="47"/>
        <end position="74"/>
    </location>
</feature>
<comment type="caution">
    <text evidence="3">The sequence shown here is derived from an EMBL/GenBank/DDBJ whole genome shotgun (WGS) entry which is preliminary data.</text>
</comment>
<keyword evidence="2" id="KW-1133">Transmembrane helix</keyword>
<evidence type="ECO:0008006" key="5">
    <source>
        <dbReference type="Google" id="ProtNLM"/>
    </source>
</evidence>
<name>A0A1F4V6G9_UNCKA</name>
<reference evidence="3 4" key="1">
    <citation type="journal article" date="2016" name="Nat. Commun.">
        <title>Thousands of microbial genomes shed light on interconnected biogeochemical processes in an aquifer system.</title>
        <authorList>
            <person name="Anantharaman K."/>
            <person name="Brown C.T."/>
            <person name="Hug L.A."/>
            <person name="Sharon I."/>
            <person name="Castelle C.J."/>
            <person name="Probst A.J."/>
            <person name="Thomas B.C."/>
            <person name="Singh A."/>
            <person name="Wilkins M.J."/>
            <person name="Karaoz U."/>
            <person name="Brodie E.L."/>
            <person name="Williams K.H."/>
            <person name="Hubbard S.S."/>
            <person name="Banfield J.F."/>
        </authorList>
    </citation>
    <scope>NUCLEOTIDE SEQUENCE [LARGE SCALE GENOMIC DNA]</scope>
</reference>
<keyword evidence="1" id="KW-0175">Coiled coil</keyword>
<dbReference type="PANTHER" id="PTHR40278:SF1">
    <property type="entry name" value="DNA UTILIZATION PROTEIN HOFN"/>
    <property type="match status" value="1"/>
</dbReference>
<dbReference type="InterPro" id="IPR052534">
    <property type="entry name" value="Extracell_DNA_Util/SecSys_Comp"/>
</dbReference>
<gene>
    <name evidence="3" type="ORF">A3D91_01945</name>
</gene>
<dbReference type="PANTHER" id="PTHR40278">
    <property type="entry name" value="DNA UTILIZATION PROTEIN HOFN"/>
    <property type="match status" value="1"/>
</dbReference>
<dbReference type="EMBL" id="MEVD01000021">
    <property type="protein sequence ID" value="OGC52775.1"/>
    <property type="molecule type" value="Genomic_DNA"/>
</dbReference>
<dbReference type="AlphaFoldDB" id="A0A1F4V6G9"/>
<proteinExistence type="predicted"/>
<evidence type="ECO:0000256" key="2">
    <source>
        <dbReference type="SAM" id="Phobius"/>
    </source>
</evidence>
<dbReference type="STRING" id="1802620.A3D91_01945"/>
<keyword evidence="2" id="KW-0812">Transmembrane</keyword>
<accession>A0A1F4V6G9</accession>
<dbReference type="Proteomes" id="UP000178127">
    <property type="component" value="Unassembled WGS sequence"/>
</dbReference>
<protein>
    <recommendedName>
        <fullName evidence="5">PilN domain-containing protein</fullName>
    </recommendedName>
</protein>
<evidence type="ECO:0000256" key="1">
    <source>
        <dbReference type="SAM" id="Coils"/>
    </source>
</evidence>
<sequence length="194" mass="21706">MAQSINLIPHEEKQEQEKEKLVKVSTILSVLLLLVAGAVAAYFFNSKSEVQKSIATKEAEIEDSRAQIKRMSDIEIVARNLFAKYKALNTIFDTKFNYSLLLEELRTRTPSTIKIDDLTITATSSITISGSGDNYLAVAQFINDLTDENFEGGHEGLENLFSDVVLNSVNLESKTNRASYFMNVSFRLDKLAVK</sequence>